<dbReference type="AlphaFoldDB" id="A0A8R1DK38"/>
<reference evidence="4" key="1">
    <citation type="submission" date="2010-08" db="EMBL/GenBank/DDBJ databases">
        <authorList>
            <consortium name="Caenorhabditis japonica Sequencing Consortium"/>
            <person name="Wilson R.K."/>
        </authorList>
    </citation>
    <scope>NUCLEOTIDE SEQUENCE [LARGE SCALE GENOMIC DNA]</scope>
    <source>
        <strain evidence="4">DF5081</strain>
    </source>
</reference>
<feature type="transmembrane region" description="Helical" evidence="2">
    <location>
        <begin position="56"/>
        <end position="80"/>
    </location>
</feature>
<dbReference type="Proteomes" id="UP000005237">
    <property type="component" value="Unassembled WGS sequence"/>
</dbReference>
<keyword evidence="2" id="KW-1133">Transmembrane helix</keyword>
<organism evidence="3 4">
    <name type="scientific">Caenorhabditis japonica</name>
    <dbReference type="NCBI Taxonomy" id="281687"/>
    <lineage>
        <taxon>Eukaryota</taxon>
        <taxon>Metazoa</taxon>
        <taxon>Ecdysozoa</taxon>
        <taxon>Nematoda</taxon>
        <taxon>Chromadorea</taxon>
        <taxon>Rhabditida</taxon>
        <taxon>Rhabditina</taxon>
        <taxon>Rhabditomorpha</taxon>
        <taxon>Rhabditoidea</taxon>
        <taxon>Rhabditidae</taxon>
        <taxon>Peloderinae</taxon>
        <taxon>Caenorhabditis</taxon>
    </lineage>
</organism>
<feature type="region of interest" description="Disordered" evidence="1">
    <location>
        <begin position="109"/>
        <end position="131"/>
    </location>
</feature>
<keyword evidence="2" id="KW-0472">Membrane</keyword>
<accession>A0A8R1DK38</accession>
<feature type="transmembrane region" description="Helical" evidence="2">
    <location>
        <begin position="27"/>
        <end position="50"/>
    </location>
</feature>
<evidence type="ECO:0008006" key="5">
    <source>
        <dbReference type="Google" id="ProtNLM"/>
    </source>
</evidence>
<evidence type="ECO:0000256" key="2">
    <source>
        <dbReference type="SAM" id="Phobius"/>
    </source>
</evidence>
<proteinExistence type="predicted"/>
<name>A0A8R1DK38_CAEJA</name>
<keyword evidence="4" id="KW-1185">Reference proteome</keyword>
<keyword evidence="2" id="KW-0812">Transmembrane</keyword>
<sequence>MPSSSSYATSSTSSTVARRRRQNYDSFALTGASLVFAELASSITLLLILLTLECHLFGTFNAAIFNITIIISLGGVTAFWKLHTMQSDLETLRDEVGVLSENVDYLFEEEQEERSDSDNEEEVDEDLEFVD</sequence>
<protein>
    <recommendedName>
        <fullName evidence="5">Transmembrane protein</fullName>
    </recommendedName>
</protein>
<evidence type="ECO:0000313" key="4">
    <source>
        <dbReference type="Proteomes" id="UP000005237"/>
    </source>
</evidence>
<evidence type="ECO:0000256" key="1">
    <source>
        <dbReference type="SAM" id="MobiDB-lite"/>
    </source>
</evidence>
<evidence type="ECO:0000313" key="3">
    <source>
        <dbReference type="EnsemblMetazoa" id="CJA04132.1"/>
    </source>
</evidence>
<dbReference type="EnsemblMetazoa" id="CJA04132.1">
    <property type="protein sequence ID" value="CJA04132.1"/>
    <property type="gene ID" value="WBGene00123335"/>
</dbReference>
<reference evidence="3" key="2">
    <citation type="submission" date="2022-06" db="UniProtKB">
        <authorList>
            <consortium name="EnsemblMetazoa"/>
        </authorList>
    </citation>
    <scope>IDENTIFICATION</scope>
    <source>
        <strain evidence="3">DF5081</strain>
    </source>
</reference>